<keyword evidence="8" id="KW-1185">Reference proteome</keyword>
<keyword evidence="2" id="KW-1003">Cell membrane</keyword>
<reference evidence="7 8" key="1">
    <citation type="submission" date="2023-03" db="EMBL/GenBank/DDBJ databases">
        <title>Novel Species.</title>
        <authorList>
            <person name="Ma S."/>
        </authorList>
    </citation>
    <scope>NUCLEOTIDE SEQUENCE [LARGE SCALE GENOMIC DNA]</scope>
    <source>
        <strain evidence="7 8">B11</strain>
    </source>
</reference>
<feature type="transmembrane region" description="Helical" evidence="6">
    <location>
        <begin position="216"/>
        <end position="235"/>
    </location>
</feature>
<evidence type="ECO:0000256" key="2">
    <source>
        <dbReference type="ARBA" id="ARBA00022475"/>
    </source>
</evidence>
<dbReference type="EMBL" id="CP121689">
    <property type="protein sequence ID" value="WZL76422.1"/>
    <property type="molecule type" value="Genomic_DNA"/>
</dbReference>
<evidence type="ECO:0000256" key="1">
    <source>
        <dbReference type="ARBA" id="ARBA00004651"/>
    </source>
</evidence>
<sequence length="241" mass="27492">MDERVKILSCVFFIVMVVSLKTPPSLFWSFFVVLFGVFLGRVRVREFFARLALALPFELLIIIFVPFTFPGQEVLNLWGLSLTLEGLQRALLLFLKMEVACSVMALLILTTGADGIIRGLRGLGLPQVMTVLMEFILRYFELFRQEMEKMNLARKSRGYVRGRHLFHRKTFKVLGEIVGGTLIRSYERSGRVYQAMLSRGYAGYMASNHFHRSLKFGEIILGVLWAGAAVVIFMFERSGAM</sequence>
<protein>
    <submittedName>
        <fullName evidence="7">Cobalt ECF transporter T component CbiQ</fullName>
    </submittedName>
</protein>
<dbReference type="InterPro" id="IPR012809">
    <property type="entry name" value="ECF_CbiQ"/>
</dbReference>
<proteinExistence type="predicted"/>
<keyword evidence="5 6" id="KW-0472">Membrane</keyword>
<evidence type="ECO:0000313" key="8">
    <source>
        <dbReference type="Proteomes" id="UP001461341"/>
    </source>
</evidence>
<name>A0ABZ2YBR7_9BACT</name>
<evidence type="ECO:0000313" key="7">
    <source>
        <dbReference type="EMBL" id="WZL76422.1"/>
    </source>
</evidence>
<evidence type="ECO:0000256" key="6">
    <source>
        <dbReference type="SAM" id="Phobius"/>
    </source>
</evidence>
<dbReference type="CDD" id="cd16914">
    <property type="entry name" value="EcfT"/>
    <property type="match status" value="1"/>
</dbReference>
<gene>
    <name evidence="7" type="primary">cbiQ</name>
    <name evidence="7" type="ORF">QBE54_01430</name>
</gene>
<evidence type="ECO:0000256" key="4">
    <source>
        <dbReference type="ARBA" id="ARBA00022989"/>
    </source>
</evidence>
<dbReference type="PANTHER" id="PTHR34857:SF2">
    <property type="entry name" value="SLL0384 PROTEIN"/>
    <property type="match status" value="1"/>
</dbReference>
<organism evidence="7 8">
    <name type="scientific">Thermatribacter velox</name>
    <dbReference type="NCBI Taxonomy" id="3039681"/>
    <lineage>
        <taxon>Bacteria</taxon>
        <taxon>Pseudomonadati</taxon>
        <taxon>Atribacterota</taxon>
        <taxon>Atribacteria</taxon>
        <taxon>Atribacterales</taxon>
        <taxon>Thermatribacteraceae</taxon>
        <taxon>Thermatribacter</taxon>
    </lineage>
</organism>
<dbReference type="Pfam" id="PF02361">
    <property type="entry name" value="CbiQ"/>
    <property type="match status" value="1"/>
</dbReference>
<comment type="subcellular location">
    <subcellularLocation>
        <location evidence="1">Cell membrane</location>
        <topology evidence="1">Multi-pass membrane protein</topology>
    </subcellularLocation>
</comment>
<accession>A0ABZ2YBR7</accession>
<dbReference type="InterPro" id="IPR003339">
    <property type="entry name" value="ABC/ECF_trnsptr_transmembrane"/>
</dbReference>
<feature type="transmembrane region" description="Helical" evidence="6">
    <location>
        <begin position="89"/>
        <end position="110"/>
    </location>
</feature>
<keyword evidence="3 6" id="KW-0812">Transmembrane</keyword>
<dbReference type="InterPro" id="IPR051611">
    <property type="entry name" value="ECF_transporter_component"/>
</dbReference>
<feature type="transmembrane region" description="Helical" evidence="6">
    <location>
        <begin position="51"/>
        <end position="69"/>
    </location>
</feature>
<dbReference type="Proteomes" id="UP001461341">
    <property type="component" value="Chromosome"/>
</dbReference>
<evidence type="ECO:0000256" key="5">
    <source>
        <dbReference type="ARBA" id="ARBA00023136"/>
    </source>
</evidence>
<dbReference type="PANTHER" id="PTHR34857">
    <property type="entry name" value="SLL0384 PROTEIN"/>
    <property type="match status" value="1"/>
</dbReference>
<evidence type="ECO:0000256" key="3">
    <source>
        <dbReference type="ARBA" id="ARBA00022692"/>
    </source>
</evidence>
<dbReference type="RefSeq" id="WP_369018584.1">
    <property type="nucleotide sequence ID" value="NZ_CP121689.1"/>
</dbReference>
<dbReference type="NCBIfam" id="TIGR02454">
    <property type="entry name" value="ECF_T_CbiQ"/>
    <property type="match status" value="1"/>
</dbReference>
<keyword evidence="4 6" id="KW-1133">Transmembrane helix</keyword>